<evidence type="ECO:0000313" key="2">
    <source>
        <dbReference type="Proteomes" id="UP000809431"/>
    </source>
</evidence>
<gene>
    <name evidence="1" type="ORF">JMJ54_09545</name>
</gene>
<organism evidence="1 2">
    <name type="scientific">Jeongeupia naejangsanensis</name>
    <dbReference type="NCBI Taxonomy" id="613195"/>
    <lineage>
        <taxon>Bacteria</taxon>
        <taxon>Pseudomonadati</taxon>
        <taxon>Pseudomonadota</taxon>
        <taxon>Betaproteobacteria</taxon>
        <taxon>Neisseriales</taxon>
        <taxon>Chitinibacteraceae</taxon>
        <taxon>Jeongeupia</taxon>
    </lineage>
</organism>
<protein>
    <submittedName>
        <fullName evidence="1">Uncharacterized protein</fullName>
    </submittedName>
</protein>
<keyword evidence="2" id="KW-1185">Reference proteome</keyword>
<dbReference type="RefSeq" id="WP_203538156.1">
    <property type="nucleotide sequence ID" value="NZ_JAESND010000004.1"/>
</dbReference>
<proteinExistence type="predicted"/>
<name>A0ABS2BKD6_9NEIS</name>
<dbReference type="EMBL" id="JAESND010000004">
    <property type="protein sequence ID" value="MBM3116077.1"/>
    <property type="molecule type" value="Genomic_DNA"/>
</dbReference>
<dbReference type="Proteomes" id="UP000809431">
    <property type="component" value="Unassembled WGS sequence"/>
</dbReference>
<reference evidence="1 2" key="1">
    <citation type="submission" date="2021-01" db="EMBL/GenBank/DDBJ databases">
        <title>Draft Genome Sequence and Polyhydroxyalkanoate Biosynthetic Potential of Jeongeupia naejangsanensis Type Strain DSM 24253.</title>
        <authorList>
            <person name="Turrini P."/>
            <person name="Artuso I."/>
            <person name="Lugli G.A."/>
            <person name="Frangipani E."/>
            <person name="Ventura M."/>
            <person name="Visca P."/>
        </authorList>
    </citation>
    <scope>NUCLEOTIDE SEQUENCE [LARGE SCALE GENOMIC DNA]</scope>
    <source>
        <strain evidence="1 2">DSM 24253</strain>
    </source>
</reference>
<accession>A0ABS2BKD6</accession>
<evidence type="ECO:0000313" key="1">
    <source>
        <dbReference type="EMBL" id="MBM3116077.1"/>
    </source>
</evidence>
<sequence>MFSKLFGKKTFDRIEQPLNAITLLGNVEGAGVNSLRIALVARLRSFSGVANAYLAKIQYVEEDELRVGLAIDAPSISEVEKGEIASRCSGVVPMDILFLDSLPDSIVASLRSSYTPLFVPDLKLFECPIRVTRGSNSEMPTEWKGAIIFFYVASSSYQEALLTAVAQLRAEGYEYQTVANGKVNQLDPSVWWSGFVMEKWSEHAAHFPSQSDLEALVAAGGYFRGPVLGWAHDSEA</sequence>
<comment type="caution">
    <text evidence="1">The sequence shown here is derived from an EMBL/GenBank/DDBJ whole genome shotgun (WGS) entry which is preliminary data.</text>
</comment>